<organism evidence="2 3">
    <name type="scientific">Neoarthrinium moseri</name>
    <dbReference type="NCBI Taxonomy" id="1658444"/>
    <lineage>
        <taxon>Eukaryota</taxon>
        <taxon>Fungi</taxon>
        <taxon>Dikarya</taxon>
        <taxon>Ascomycota</taxon>
        <taxon>Pezizomycotina</taxon>
        <taxon>Sordariomycetes</taxon>
        <taxon>Xylariomycetidae</taxon>
        <taxon>Amphisphaeriales</taxon>
        <taxon>Apiosporaceae</taxon>
        <taxon>Neoarthrinium</taxon>
    </lineage>
</organism>
<dbReference type="PANTHER" id="PTHR10622:SF10">
    <property type="entry name" value="HET DOMAIN-CONTAINING PROTEIN"/>
    <property type="match status" value="1"/>
</dbReference>
<evidence type="ECO:0000259" key="1">
    <source>
        <dbReference type="Pfam" id="PF06985"/>
    </source>
</evidence>
<dbReference type="InterPro" id="IPR010730">
    <property type="entry name" value="HET"/>
</dbReference>
<dbReference type="AlphaFoldDB" id="A0A9P9W8Y7"/>
<keyword evidence="3" id="KW-1185">Reference proteome</keyword>
<proteinExistence type="predicted"/>
<feature type="domain" description="Heterokaryon incompatibility" evidence="1">
    <location>
        <begin position="22"/>
        <end position="107"/>
    </location>
</feature>
<comment type="caution">
    <text evidence="2">The sequence shown here is derived from an EMBL/GenBank/DDBJ whole genome shotgun (WGS) entry which is preliminary data.</text>
</comment>
<protein>
    <recommendedName>
        <fullName evidence="1">Heterokaryon incompatibility domain-containing protein</fullName>
    </recommendedName>
</protein>
<dbReference type="Proteomes" id="UP000829685">
    <property type="component" value="Unassembled WGS sequence"/>
</dbReference>
<sequence>MRLLDTKTRKLHEFSGRKVPSYAILSHTWDEDEVTFGDLQRKFPWYKRKHGYAKIKNCCRRALQDGLRYVWIDTCCIDKSSSAELSEAINSMYQWYQGAAICYSFLADVPPGDVPDNPESWFRRSRWFRRGWTLQELIAPRMVLFFNSAWAVIGSRSSSNTTDVAIKESAHFVDLGPTIEAITGIGWDYLIGDPGSRRPMRKAAIAERMSWASNRETTRTEDMAYSLMGLFDVNMPLLYGEGRKAFVRLQDEIMKASGDHTILAWGLDMPYGHFSIGGCLASSPQMFTTAGRIAPSESTVLVPFAQTNVGLRIELPVCVDEKSEAAIAILDCEHRGSPLAVPLRAVRKYDGFLSAERYCPVVRVADDIIRRAARRTIYIQSNPTWSDLFLYIDASALIKAGWHLSEAWPPYAALETRSYDSQMVRNAVGFDTLPYLLISFSQKDGQRFVVRLRLLKESTPRYRIAPKYAADFSTLPDLHTTRKLGTTPAVESSLMQLSLRDGFGDSQDWKYSLEVHRATIGITSLDALSTSPSSSLASFIVLEA</sequence>
<dbReference type="Pfam" id="PF06985">
    <property type="entry name" value="HET"/>
    <property type="match status" value="1"/>
</dbReference>
<accession>A0A9P9W8Y7</accession>
<dbReference type="EMBL" id="JAFIMR010000071">
    <property type="protein sequence ID" value="KAI1850180.1"/>
    <property type="molecule type" value="Genomic_DNA"/>
</dbReference>
<reference evidence="2" key="1">
    <citation type="submission" date="2021-03" db="EMBL/GenBank/DDBJ databases">
        <title>Revisited historic fungal species revealed as producer of novel bioactive compounds through whole genome sequencing and comparative genomics.</title>
        <authorList>
            <person name="Vignolle G.A."/>
            <person name="Hochenegger N."/>
            <person name="Mach R.L."/>
            <person name="Mach-Aigner A.R."/>
            <person name="Javad Rahimi M."/>
            <person name="Salim K.A."/>
            <person name="Chan C.M."/>
            <person name="Lim L.B.L."/>
            <person name="Cai F."/>
            <person name="Druzhinina I.S."/>
            <person name="U'Ren J.M."/>
            <person name="Derntl C."/>
        </authorList>
    </citation>
    <scope>NUCLEOTIDE SEQUENCE</scope>
    <source>
        <strain evidence="2">TUCIM 5799</strain>
    </source>
</reference>
<gene>
    <name evidence="2" type="ORF">JX265_013459</name>
</gene>
<evidence type="ECO:0000313" key="2">
    <source>
        <dbReference type="EMBL" id="KAI1850180.1"/>
    </source>
</evidence>
<name>A0A9P9W8Y7_9PEZI</name>
<evidence type="ECO:0000313" key="3">
    <source>
        <dbReference type="Proteomes" id="UP000829685"/>
    </source>
</evidence>
<dbReference type="PANTHER" id="PTHR10622">
    <property type="entry name" value="HET DOMAIN-CONTAINING PROTEIN"/>
    <property type="match status" value="1"/>
</dbReference>